<dbReference type="EMBL" id="VRMN01000001">
    <property type="protein sequence ID" value="KAA8498815.1"/>
    <property type="molecule type" value="Genomic_DNA"/>
</dbReference>
<dbReference type="InterPro" id="IPR004254">
    <property type="entry name" value="AdipoR/HlyIII-related"/>
</dbReference>
<protein>
    <submittedName>
        <fullName evidence="7">UPF0073 membrane protein</fullName>
    </submittedName>
</protein>
<feature type="transmembrane region" description="Helical" evidence="6">
    <location>
        <begin position="439"/>
        <end position="464"/>
    </location>
</feature>
<evidence type="ECO:0000256" key="1">
    <source>
        <dbReference type="ARBA" id="ARBA00004141"/>
    </source>
</evidence>
<feature type="transmembrane region" description="Helical" evidence="6">
    <location>
        <begin position="323"/>
        <end position="346"/>
    </location>
</feature>
<dbReference type="InterPro" id="IPR032675">
    <property type="entry name" value="LRR_dom_sf"/>
</dbReference>
<keyword evidence="5" id="KW-0479">Metal-binding</keyword>
<reference evidence="8" key="1">
    <citation type="journal article" date="2019" name="Nat. Commun.">
        <title>Expansion of phycobilisome linker gene families in mesophilic red algae.</title>
        <authorList>
            <person name="Lee J."/>
            <person name="Kim D."/>
            <person name="Bhattacharya D."/>
            <person name="Yoon H.S."/>
        </authorList>
    </citation>
    <scope>NUCLEOTIDE SEQUENCE [LARGE SCALE GENOMIC DNA]</scope>
    <source>
        <strain evidence="8">CCMP 1328</strain>
    </source>
</reference>
<feature type="binding site" evidence="5">
    <location>
        <position position="441"/>
    </location>
    <ligand>
        <name>Zn(2+)</name>
        <dbReference type="ChEBI" id="CHEBI:29105"/>
    </ligand>
</feature>
<dbReference type="Gene3D" id="3.80.10.10">
    <property type="entry name" value="Ribonuclease Inhibitor"/>
    <property type="match status" value="1"/>
</dbReference>
<dbReference type="PANTHER" id="PTHR20855">
    <property type="entry name" value="ADIPOR/PROGESTIN RECEPTOR-RELATED"/>
    <property type="match status" value="1"/>
</dbReference>
<dbReference type="Pfam" id="PF03006">
    <property type="entry name" value="HlyIII"/>
    <property type="match status" value="1"/>
</dbReference>
<feature type="transmembrane region" description="Helical" evidence="6">
    <location>
        <begin position="286"/>
        <end position="311"/>
    </location>
</feature>
<gene>
    <name evidence="7" type="ORF">FVE85_6400</name>
</gene>
<name>A0A5J4Z656_PORPP</name>
<dbReference type="OrthoDB" id="2720at2759"/>
<evidence type="ECO:0000256" key="4">
    <source>
        <dbReference type="ARBA" id="ARBA00023136"/>
    </source>
</evidence>
<evidence type="ECO:0000256" key="2">
    <source>
        <dbReference type="ARBA" id="ARBA00022692"/>
    </source>
</evidence>
<dbReference type="SUPFAM" id="SSF52047">
    <property type="entry name" value="RNI-like"/>
    <property type="match status" value="1"/>
</dbReference>
<evidence type="ECO:0000256" key="3">
    <source>
        <dbReference type="ARBA" id="ARBA00022989"/>
    </source>
</evidence>
<keyword evidence="2 6" id="KW-0812">Transmembrane</keyword>
<feature type="binding site" evidence="5">
    <location>
        <position position="309"/>
    </location>
    <ligand>
        <name>Zn(2+)</name>
        <dbReference type="ChEBI" id="CHEBI:29105"/>
    </ligand>
</feature>
<feature type="transmembrane region" description="Helical" evidence="6">
    <location>
        <begin position="414"/>
        <end position="432"/>
    </location>
</feature>
<dbReference type="Proteomes" id="UP000324585">
    <property type="component" value="Unassembled WGS sequence"/>
</dbReference>
<dbReference type="GO" id="GO:0016020">
    <property type="term" value="C:membrane"/>
    <property type="evidence" value="ECO:0007669"/>
    <property type="project" value="UniProtKB-SubCell"/>
</dbReference>
<keyword evidence="3 6" id="KW-1133">Transmembrane helix</keyword>
<dbReference type="OMA" id="DHTIWHI"/>
<feature type="transmembrane region" description="Helical" evidence="6">
    <location>
        <begin position="358"/>
        <end position="378"/>
    </location>
</feature>
<keyword evidence="5" id="KW-0862">Zinc</keyword>
<evidence type="ECO:0000313" key="8">
    <source>
        <dbReference type="Proteomes" id="UP000324585"/>
    </source>
</evidence>
<organism evidence="7 8">
    <name type="scientific">Porphyridium purpureum</name>
    <name type="common">Red alga</name>
    <name type="synonym">Porphyridium cruentum</name>
    <dbReference type="NCBI Taxonomy" id="35688"/>
    <lineage>
        <taxon>Eukaryota</taxon>
        <taxon>Rhodophyta</taxon>
        <taxon>Bangiophyceae</taxon>
        <taxon>Porphyridiales</taxon>
        <taxon>Porphyridiaceae</taxon>
        <taxon>Porphyridium</taxon>
    </lineage>
</organism>
<dbReference type="AlphaFoldDB" id="A0A5J4Z656"/>
<evidence type="ECO:0000313" key="7">
    <source>
        <dbReference type="EMBL" id="KAA8498815.1"/>
    </source>
</evidence>
<sequence length="470" mass="52773">MATKAGSKEVVHRRAAWVERLRIFEGENGDAVDEEEDDRVARYMRGGLPSLLLTQARMESGTGQEEGGKKAYEEYQKLCVKHHVQPNPTAAITLYTRSTTLRLRRPATDIDLIPVLELLSGEHSNFVDELDLSGLRLSSASGLLLRELLRHPNCRLRSIRMPRNLIRDEGMFYLIDGIKQNRRLEHIDVSWNRIGPQSAAFLASALADGETGQLRYLKLDNNYLEQKGVDILGPECEKLEIHCCADGNHVLSEILNGVTHGVGLLGAIIAGSDMVMEARRNAIGPWLLGSVIVFVIALCTMYCSSCMYHSFFRMGNVKKVLRVMDHCAIFSLIAATYTPFLLKYIWSDEHERTILGPLLFYTVWGFALAGITMSSGVLRRTPSRTFRASLGLAMGWLVLLSMKVLWERMPTKCLLLIVTGGLFYTIGVPFYIKGREVSIYHVVWHVAIMFGATAHYAGVLWYVVRTDGDY</sequence>
<evidence type="ECO:0000256" key="6">
    <source>
        <dbReference type="SAM" id="Phobius"/>
    </source>
</evidence>
<keyword evidence="8" id="KW-1185">Reference proteome</keyword>
<keyword evidence="4 6" id="KW-0472">Membrane</keyword>
<proteinExistence type="predicted"/>
<dbReference type="PANTHER" id="PTHR20855:SF3">
    <property type="entry name" value="LD03007P"/>
    <property type="match status" value="1"/>
</dbReference>
<evidence type="ECO:0000256" key="5">
    <source>
        <dbReference type="PIRSR" id="PIRSR604254-1"/>
    </source>
</evidence>
<feature type="binding site" evidence="5">
    <location>
        <position position="445"/>
    </location>
    <ligand>
        <name>Zn(2+)</name>
        <dbReference type="ChEBI" id="CHEBI:29105"/>
    </ligand>
</feature>
<dbReference type="GO" id="GO:0046872">
    <property type="term" value="F:metal ion binding"/>
    <property type="evidence" value="ECO:0007669"/>
    <property type="project" value="UniProtKB-KW"/>
</dbReference>
<comment type="caution">
    <text evidence="7">The sequence shown here is derived from an EMBL/GenBank/DDBJ whole genome shotgun (WGS) entry which is preliminary data.</text>
</comment>
<accession>A0A5J4Z656</accession>
<comment type="subcellular location">
    <subcellularLocation>
        <location evidence="1">Membrane</location>
        <topology evidence="1">Multi-pass membrane protein</topology>
    </subcellularLocation>
</comment>